<dbReference type="EC" id="2.3.1.1" evidence="5"/>
<dbReference type="InterPro" id="IPR002813">
    <property type="entry name" value="Arg_biosynth_ArgJ"/>
</dbReference>
<evidence type="ECO:0000256" key="5">
    <source>
        <dbReference type="HAMAP-Rule" id="MF_01106"/>
    </source>
</evidence>
<comment type="pathway">
    <text evidence="5">Amino-acid biosynthesis; L-arginine biosynthesis; N(2)-acetyl-L-ornithine from L-glutamate: step 1/4.</text>
</comment>
<keyword evidence="5" id="KW-0028">Amino-acid biosynthesis</keyword>
<comment type="subunit">
    <text evidence="5">Heterotetramer of two alpha and two beta chains.</text>
</comment>
<feature type="binding site" evidence="5">
    <location>
        <position position="276"/>
    </location>
    <ligand>
        <name>substrate</name>
    </ligand>
</feature>
<dbReference type="Proteomes" id="UP000030787">
    <property type="component" value="Chromosome"/>
</dbReference>
<comment type="catalytic activity">
    <reaction evidence="5">
        <text>L-glutamate + acetyl-CoA = N-acetyl-L-glutamate + CoA + H(+)</text>
        <dbReference type="Rhea" id="RHEA:24292"/>
        <dbReference type="ChEBI" id="CHEBI:15378"/>
        <dbReference type="ChEBI" id="CHEBI:29985"/>
        <dbReference type="ChEBI" id="CHEBI:44337"/>
        <dbReference type="ChEBI" id="CHEBI:57287"/>
        <dbReference type="ChEBI" id="CHEBI:57288"/>
        <dbReference type="EC" id="2.3.1.1"/>
    </reaction>
</comment>
<comment type="function">
    <text evidence="5">Catalyzes two activities which are involved in the cyclic version of arginine biosynthesis: the synthesis of N-acetylglutamate from glutamate and acetyl-CoA as the acetyl donor, and of ornithine by transacetylation between N(2)-acetylornithine and glutamate.</text>
</comment>
<feature type="site" description="Cleavage; by autolysis" evidence="5">
    <location>
        <begin position="194"/>
        <end position="195"/>
    </location>
</feature>
<dbReference type="Gene3D" id="3.60.70.12">
    <property type="entry name" value="L-amino peptidase D-ALA esterase/amidase"/>
    <property type="match status" value="1"/>
</dbReference>
<evidence type="ECO:0000256" key="3">
    <source>
        <dbReference type="ARBA" id="ARBA00022813"/>
    </source>
</evidence>
<keyword evidence="2 5" id="KW-0808">Transferase</keyword>
<feature type="binding site" evidence="5">
    <location>
        <position position="153"/>
    </location>
    <ligand>
        <name>substrate</name>
    </ligand>
</feature>
<dbReference type="UniPathway" id="UPA00068">
    <property type="reaction ID" value="UER00106"/>
</dbReference>
<dbReference type="HAMAP" id="MF_01106">
    <property type="entry name" value="ArgJ"/>
    <property type="match status" value="1"/>
</dbReference>
<dbReference type="EC" id="2.3.1.35" evidence="5"/>
<dbReference type="AlphaFoldDB" id="A0A0A7LAW8"/>
<feature type="site" description="Involved in the stabilization of negative charge on the oxyanion by the formation of the oxyanion hole" evidence="5">
    <location>
        <position position="115"/>
    </location>
</feature>
<proteinExistence type="inferred from homology"/>
<keyword evidence="3 5" id="KW-0068">Autocatalytic cleavage</keyword>
<keyword evidence="4 5" id="KW-0012">Acyltransferase</keyword>
<organism evidence="6 7">
    <name type="scientific">Candidatus Methanoplasma termitum</name>
    <dbReference type="NCBI Taxonomy" id="1577791"/>
    <lineage>
        <taxon>Archaea</taxon>
        <taxon>Methanobacteriati</taxon>
        <taxon>Thermoplasmatota</taxon>
        <taxon>Thermoplasmata</taxon>
        <taxon>Methanomassiliicoccales</taxon>
        <taxon>Methanomassiliicoccaceae</taxon>
        <taxon>Candidatus Methanoplasma</taxon>
    </lineage>
</organism>
<dbReference type="NCBIfam" id="NF003802">
    <property type="entry name" value="PRK05388.1"/>
    <property type="match status" value="1"/>
</dbReference>
<dbReference type="SUPFAM" id="SSF56266">
    <property type="entry name" value="DmpA/ArgJ-like"/>
    <property type="match status" value="1"/>
</dbReference>
<dbReference type="PANTHER" id="PTHR23100">
    <property type="entry name" value="ARGININE BIOSYNTHESIS BIFUNCTIONAL PROTEIN ARGJ"/>
    <property type="match status" value="1"/>
</dbReference>
<evidence type="ECO:0000256" key="4">
    <source>
        <dbReference type="ARBA" id="ARBA00023315"/>
    </source>
</evidence>
<feature type="site" description="Involved in the stabilization of negative charge on the oxyanion by the formation of the oxyanion hole" evidence="5">
    <location>
        <position position="114"/>
    </location>
</feature>
<dbReference type="InterPro" id="IPR042195">
    <property type="entry name" value="ArgJ_beta_C"/>
</dbReference>
<dbReference type="GO" id="GO:0004358">
    <property type="term" value="F:L-glutamate N-acetyltransferase activity, acting on acetyl-L-ornithine as donor"/>
    <property type="evidence" value="ECO:0007669"/>
    <property type="project" value="UniProtKB-UniRule"/>
</dbReference>
<comment type="similarity">
    <text evidence="1 5">Belongs to the ArgJ family.</text>
</comment>
<feature type="chain" id="PRO_5023517186" description="Arginine biosynthesis bifunctional protein ArgJ beta chain" evidence="5">
    <location>
        <begin position="195"/>
        <end position="410"/>
    </location>
</feature>
<feature type="binding site" evidence="5">
    <location>
        <position position="195"/>
    </location>
    <ligand>
        <name>substrate</name>
    </ligand>
</feature>
<dbReference type="InterPro" id="IPR016117">
    <property type="entry name" value="ArgJ-like_dom_sf"/>
</dbReference>
<keyword evidence="7" id="KW-1185">Reference proteome</keyword>
<gene>
    <name evidence="5 6" type="primary">argJ</name>
    <name evidence="6" type="ORF">Mpt1_c03210</name>
</gene>
<reference evidence="6 7" key="1">
    <citation type="journal article" date="2014" name="Appl. Environ. Microbiol.">
        <title>Comparative Genome Analysis of 'Candidatus Methanoplasma termitum' Indicates a New Mode of Energy Metabolism in the Seventh Order of Methanogens.</title>
        <authorList>
            <person name="Lang K."/>
            <person name="Schuldes J."/>
            <person name="Klingl A."/>
            <person name="Poehlein A."/>
            <person name="Daniel R."/>
            <person name="Brune A."/>
        </authorList>
    </citation>
    <scope>NUCLEOTIDE SEQUENCE [LARGE SCALE GENOMIC DNA]</scope>
    <source>
        <strain evidence="7">Mpt1</strain>
    </source>
</reference>
<dbReference type="CDD" id="cd02152">
    <property type="entry name" value="OAT"/>
    <property type="match status" value="1"/>
</dbReference>
<keyword evidence="5" id="KW-0055">Arginine biosynthesis</keyword>
<protein>
    <recommendedName>
        <fullName evidence="5">Arginine biosynthesis bifunctional protein ArgJ</fullName>
    </recommendedName>
    <domain>
        <recommendedName>
            <fullName evidence="5">Glutamate N-acetyltransferase</fullName>
            <ecNumber evidence="5">2.3.1.35</ecNumber>
        </recommendedName>
        <alternativeName>
            <fullName evidence="5">Ornithine acetyltransferase</fullName>
            <shortName evidence="5">OATase</shortName>
        </alternativeName>
        <alternativeName>
            <fullName evidence="5">Ornithine transacetylase</fullName>
        </alternativeName>
    </domain>
    <domain>
        <recommendedName>
            <fullName evidence="5">Amino-acid acetyltransferase</fullName>
            <ecNumber evidence="5">2.3.1.1</ecNumber>
        </recommendedName>
        <alternativeName>
            <fullName evidence="5">N-acetylglutamate synthase</fullName>
            <shortName evidence="5">AGSase</shortName>
        </alternativeName>
    </domain>
    <component>
        <recommendedName>
            <fullName evidence="5">Arginine biosynthesis bifunctional protein ArgJ alpha chain</fullName>
        </recommendedName>
    </component>
    <component>
        <recommendedName>
            <fullName evidence="5">Arginine biosynthesis bifunctional protein ArgJ beta chain</fullName>
        </recommendedName>
    </component>
</protein>
<dbReference type="NCBIfam" id="TIGR00120">
    <property type="entry name" value="ArgJ"/>
    <property type="match status" value="1"/>
</dbReference>
<evidence type="ECO:0000256" key="2">
    <source>
        <dbReference type="ARBA" id="ARBA00022679"/>
    </source>
</evidence>
<dbReference type="STRING" id="1577791.Mpt1_c03210"/>
<dbReference type="Pfam" id="PF01960">
    <property type="entry name" value="ArgJ"/>
    <property type="match status" value="1"/>
</dbReference>
<dbReference type="PANTHER" id="PTHR23100:SF0">
    <property type="entry name" value="ARGININE BIOSYNTHESIS BIFUNCTIONAL PROTEIN ARGJ, MITOCHONDRIAL"/>
    <property type="match status" value="1"/>
</dbReference>
<evidence type="ECO:0000313" key="6">
    <source>
        <dbReference type="EMBL" id="AIZ56219.1"/>
    </source>
</evidence>
<dbReference type="EMBL" id="CP010070">
    <property type="protein sequence ID" value="AIZ56219.1"/>
    <property type="molecule type" value="Genomic_DNA"/>
</dbReference>
<feature type="binding site" evidence="5">
    <location>
        <position position="180"/>
    </location>
    <ligand>
        <name>substrate</name>
    </ligand>
</feature>
<dbReference type="HOGENOM" id="CLU_027172_1_0_2"/>
<feature type="chain" id="PRO_5023517187" description="Arginine biosynthesis bifunctional protein ArgJ alpha chain" evidence="5">
    <location>
        <begin position="1"/>
        <end position="194"/>
    </location>
</feature>
<comment type="subcellular location">
    <subcellularLocation>
        <location evidence="5">Cytoplasm</location>
    </subcellularLocation>
</comment>
<dbReference type="GO" id="GO:0004042">
    <property type="term" value="F:L-glutamate N-acetyltransferase activity"/>
    <property type="evidence" value="ECO:0007669"/>
    <property type="project" value="UniProtKB-UniRule"/>
</dbReference>
<dbReference type="Gene3D" id="3.30.2330.10">
    <property type="entry name" value="arginine biosynthesis bifunctional protein suprefamily"/>
    <property type="match status" value="1"/>
</dbReference>
<dbReference type="GO" id="GO:0005737">
    <property type="term" value="C:cytoplasm"/>
    <property type="evidence" value="ECO:0007669"/>
    <property type="project" value="UniProtKB-SubCell"/>
</dbReference>
<feature type="binding site" evidence="5">
    <location>
        <position position="410"/>
    </location>
    <ligand>
        <name>substrate</name>
    </ligand>
</feature>
<evidence type="ECO:0000256" key="1">
    <source>
        <dbReference type="ARBA" id="ARBA00006774"/>
    </source>
</evidence>
<evidence type="ECO:0000313" key="7">
    <source>
        <dbReference type="Proteomes" id="UP000030787"/>
    </source>
</evidence>
<keyword evidence="5" id="KW-0511">Multifunctional enzyme</keyword>
<feature type="active site" description="Nucleophile" evidence="5">
    <location>
        <position position="195"/>
    </location>
</feature>
<accession>A0A0A7LAW8</accession>
<dbReference type="GO" id="GO:0006592">
    <property type="term" value="P:ornithine biosynthetic process"/>
    <property type="evidence" value="ECO:0007669"/>
    <property type="project" value="TreeGrafter"/>
</dbReference>
<feature type="binding site" evidence="5">
    <location>
        <position position="405"/>
    </location>
    <ligand>
        <name>substrate</name>
    </ligand>
</feature>
<name>A0A0A7LAW8_9ARCH</name>
<dbReference type="KEGG" id="mear:Mpt1_c03210"/>
<dbReference type="GO" id="GO:0006526">
    <property type="term" value="P:L-arginine biosynthetic process"/>
    <property type="evidence" value="ECO:0007669"/>
    <property type="project" value="UniProtKB-UniRule"/>
</dbReference>
<comment type="pathway">
    <text evidence="5">Amino-acid biosynthesis; L-arginine biosynthesis; L-ornithine and N-acetyl-L-glutamate from L-glutamate and N(2)-acetyl-L-ornithine (cyclic): step 1/1.</text>
</comment>
<sequence>MNMIEEIEGGITTPQGFKAAGVHSGVKYRALDLGMVYSDVPASAFVGYTSNDVKSAPVQVMMKENSPKLSAVVINSGNANALTGRRGVEDAIAMKQAVAKELNIDPIEVGVMSTGLIGRFVDLHKIRYGINRAVRALDLGREADSLFAEAIMTTDTIKKEFSVRTRLEDGTLVYIAAVSKGSGMISPHMKVLHGTTLSVVTTDANLSIDFRSKWQEILDDSLNMVSVDGDQSTNDTSILMANGKAGGKYADEDPEFIAALEMVMTKIAKTIAKDGEGATKLIEVQVTGADTKEDARKAVHKILNSPLVKSAIYGSDPNYGRIMMALGNSGCKFNIEDVRLTIKGGDLEVPILDMGAPVFQEERSVEVVRMAMDNTEVSILIDLAYGKESAVGWGCDLTYDYVRINAEYAS</sequence>
<dbReference type="Gene3D" id="3.10.20.340">
    <property type="entry name" value="ArgJ beta chain, C-terminal domain"/>
    <property type="match status" value="1"/>
</dbReference>
<keyword evidence="5" id="KW-0963">Cytoplasm</keyword>
<comment type="catalytic activity">
    <reaction evidence="5">
        <text>N(2)-acetyl-L-ornithine + L-glutamate = N-acetyl-L-glutamate + L-ornithine</text>
        <dbReference type="Rhea" id="RHEA:15349"/>
        <dbReference type="ChEBI" id="CHEBI:29985"/>
        <dbReference type="ChEBI" id="CHEBI:44337"/>
        <dbReference type="ChEBI" id="CHEBI:46911"/>
        <dbReference type="ChEBI" id="CHEBI:57805"/>
        <dbReference type="EC" id="2.3.1.35"/>
    </reaction>
</comment>